<evidence type="ECO:0000256" key="6">
    <source>
        <dbReference type="RuleBase" id="RU000461"/>
    </source>
</evidence>
<dbReference type="SUPFAM" id="SSF48264">
    <property type="entry name" value="Cytochrome P450"/>
    <property type="match status" value="1"/>
</dbReference>
<dbReference type="InterPro" id="IPR050364">
    <property type="entry name" value="Cytochrome_P450_fung"/>
</dbReference>
<dbReference type="eggNOG" id="KOG0156">
    <property type="taxonomic scope" value="Eukaryota"/>
</dbReference>
<protein>
    <submittedName>
        <fullName evidence="7">Cytochrome P450 oxidoreductase OrdA-like, putative</fullName>
    </submittedName>
</protein>
<evidence type="ECO:0000256" key="3">
    <source>
        <dbReference type="ARBA" id="ARBA00023002"/>
    </source>
</evidence>
<dbReference type="GO" id="GO:0016705">
    <property type="term" value="F:oxidoreductase activity, acting on paired donors, with incorporation or reduction of molecular oxygen"/>
    <property type="evidence" value="ECO:0007669"/>
    <property type="project" value="InterPro"/>
</dbReference>
<dbReference type="InterPro" id="IPR036396">
    <property type="entry name" value="Cyt_P450_sf"/>
</dbReference>
<keyword evidence="5 6" id="KW-0349">Heme</keyword>
<proteinExistence type="inferred from homology"/>
<dbReference type="GO" id="GO:0004497">
    <property type="term" value="F:monooxygenase activity"/>
    <property type="evidence" value="ECO:0007669"/>
    <property type="project" value="UniProtKB-KW"/>
</dbReference>
<dbReference type="CDD" id="cd11065">
    <property type="entry name" value="CYP64-like"/>
    <property type="match status" value="1"/>
</dbReference>
<dbReference type="Proteomes" id="UP000018001">
    <property type="component" value="Unassembled WGS sequence"/>
</dbReference>
<dbReference type="InterPro" id="IPR017972">
    <property type="entry name" value="Cyt_P450_CS"/>
</dbReference>
<dbReference type="Gene3D" id="1.10.630.10">
    <property type="entry name" value="Cytochrome P450"/>
    <property type="match status" value="1"/>
</dbReference>
<gene>
    <name evidence="7" type="ORF">PVAR5_4888</name>
</gene>
<dbReference type="HOGENOM" id="CLU_001570_2_3_1"/>
<dbReference type="EMBL" id="BAUL01000158">
    <property type="protein sequence ID" value="GAD96238.1"/>
    <property type="molecule type" value="Genomic_DNA"/>
</dbReference>
<keyword evidence="3 6" id="KW-0560">Oxidoreductase</keyword>
<comment type="caution">
    <text evidence="7">The sequence shown here is derived from an EMBL/GenBank/DDBJ whole genome shotgun (WGS) entry which is preliminary data.</text>
</comment>
<evidence type="ECO:0000313" key="8">
    <source>
        <dbReference type="Proteomes" id="UP000018001"/>
    </source>
</evidence>
<evidence type="ECO:0000313" key="7">
    <source>
        <dbReference type="EMBL" id="GAD96238.1"/>
    </source>
</evidence>
<evidence type="ECO:0000256" key="5">
    <source>
        <dbReference type="PIRSR" id="PIRSR602401-1"/>
    </source>
</evidence>
<organism evidence="7 8">
    <name type="scientific">Byssochlamys spectabilis (strain No. 5 / NBRC 109023)</name>
    <name type="common">Paecilomyces variotii</name>
    <dbReference type="NCBI Taxonomy" id="1356009"/>
    <lineage>
        <taxon>Eukaryota</taxon>
        <taxon>Fungi</taxon>
        <taxon>Dikarya</taxon>
        <taxon>Ascomycota</taxon>
        <taxon>Pezizomycotina</taxon>
        <taxon>Eurotiomycetes</taxon>
        <taxon>Eurotiomycetidae</taxon>
        <taxon>Eurotiales</taxon>
        <taxon>Thermoascaceae</taxon>
        <taxon>Paecilomyces</taxon>
    </lineage>
</organism>
<dbReference type="PANTHER" id="PTHR46300:SF12">
    <property type="entry name" value="P450, PUTATIVE (EUROFUNG)-RELATED"/>
    <property type="match status" value="1"/>
</dbReference>
<dbReference type="GO" id="GO:0020037">
    <property type="term" value="F:heme binding"/>
    <property type="evidence" value="ECO:0007669"/>
    <property type="project" value="InterPro"/>
</dbReference>
<reference evidence="8" key="1">
    <citation type="journal article" date="2014" name="Genome Announc.">
        <title>Draft genome sequence of the formaldehyde-resistant fungus Byssochlamys spectabilis No. 5 (anamorph Paecilomyces variotii No. 5) (NBRC109023).</title>
        <authorList>
            <person name="Oka T."/>
            <person name="Ekino K."/>
            <person name="Fukuda K."/>
            <person name="Nomura Y."/>
        </authorList>
    </citation>
    <scope>NUCLEOTIDE SEQUENCE [LARGE SCALE GENOMIC DNA]</scope>
    <source>
        <strain evidence="8">No. 5 / NBRC 109023</strain>
    </source>
</reference>
<evidence type="ECO:0000256" key="1">
    <source>
        <dbReference type="ARBA" id="ARBA00010617"/>
    </source>
</evidence>
<sequence>MEPFLVVCLAGVIFTLSWTVLSRQRKAPLPPGPKAKPIIGNLADLPPPGAQEWIHWARHKYLYGRISSVTVLGQTLIILNDSRYAFELLEKRSAQHSSRPKMMFGGEMVGWEDSLVMQPYGDRLRAYRRNAGKVLGSSTRISRFHDLQDIEVRRFLFRVLKSPGDLQQHIRTEAGAIILKITYDYTINPHGNDPLVDLADEAVAQFGLATVPGVWMVDIMPFWTKFKQTARSWRKALDDVAQKPYSYVKQQMKLGNYKPSFVSELLQKEKLSSEEDFVNKWSAMSLYTGGADTTVSSIACFFLAMTLFPEVQRKAQEEIDRVIGSTRLPGSDDRPNLPYINAVVKEVLRWHPVAPMGVAHMTTEEDVFEGYHIPKGAYIMPNIWAFFHDPETYPDPETFRPERFLSLNGHMPEPDPYTMVFGFGRRICPGRYLADSAIFLTIVKSLAAFNMSKLVENGKEVEPVVEFQNGVISHPVPFKINVKPRSADYETLIRSVESDHPWEEGNASALEGIV</sequence>
<keyword evidence="6" id="KW-0503">Monooxygenase</keyword>
<dbReference type="AlphaFoldDB" id="V5FVX8"/>
<accession>V5FVX8</accession>
<evidence type="ECO:0000256" key="2">
    <source>
        <dbReference type="ARBA" id="ARBA00022723"/>
    </source>
</evidence>
<dbReference type="GO" id="GO:0005506">
    <property type="term" value="F:iron ion binding"/>
    <property type="evidence" value="ECO:0007669"/>
    <property type="project" value="InterPro"/>
</dbReference>
<dbReference type="InterPro" id="IPR002401">
    <property type="entry name" value="Cyt_P450_E_grp-I"/>
</dbReference>
<feature type="binding site" description="axial binding residue" evidence="5">
    <location>
        <position position="428"/>
    </location>
    <ligand>
        <name>heme</name>
        <dbReference type="ChEBI" id="CHEBI:30413"/>
    </ligand>
    <ligandPart>
        <name>Fe</name>
        <dbReference type="ChEBI" id="CHEBI:18248"/>
    </ligandPart>
</feature>
<dbReference type="OrthoDB" id="2789670at2759"/>
<dbReference type="PRINTS" id="PR00385">
    <property type="entry name" value="P450"/>
</dbReference>
<dbReference type="PRINTS" id="PR00463">
    <property type="entry name" value="EP450I"/>
</dbReference>
<keyword evidence="8" id="KW-1185">Reference proteome</keyword>
<keyword evidence="2 5" id="KW-0479">Metal-binding</keyword>
<name>V5FVX8_BYSSN</name>
<dbReference type="Pfam" id="PF00067">
    <property type="entry name" value="p450"/>
    <property type="match status" value="1"/>
</dbReference>
<dbReference type="PROSITE" id="PS00086">
    <property type="entry name" value="CYTOCHROME_P450"/>
    <property type="match status" value="1"/>
</dbReference>
<dbReference type="InterPro" id="IPR001128">
    <property type="entry name" value="Cyt_P450"/>
</dbReference>
<dbReference type="InParanoid" id="V5FVX8"/>
<keyword evidence="4 5" id="KW-0408">Iron</keyword>
<dbReference type="PANTHER" id="PTHR46300">
    <property type="entry name" value="P450, PUTATIVE (EUROFUNG)-RELATED-RELATED"/>
    <property type="match status" value="1"/>
</dbReference>
<comment type="similarity">
    <text evidence="1 6">Belongs to the cytochrome P450 family.</text>
</comment>
<evidence type="ECO:0000256" key="4">
    <source>
        <dbReference type="ARBA" id="ARBA00023004"/>
    </source>
</evidence>
<comment type="cofactor">
    <cofactor evidence="5">
        <name>heme</name>
        <dbReference type="ChEBI" id="CHEBI:30413"/>
    </cofactor>
</comment>